<sequence length="417" mass="44795">MSSQSKQIIVLGAGMVGTSAALALQARDYDVALIDRAAPGSETSYGNAGVIQGEAREPYALPRDIATLWGIAFKQDNAVDWDVRGLLKAAPTLLPYWYNSAPKRHRRISQVYSALVARANADHAALIAASGSEALIRREGYRLIFRDAAAFDKMAGKAESWETIYGINFTIEDGKALAAAEPALRQRLAGAIHWHDAWTCSDPGGLVRAYAALFRKQGGDEIRADILGLESGSGWRVRTSVGTFDAQQVVVALGPWSPQLLEPLGYRVPMIRKRGYHMHFTPGGALPNIPMIDAEVSAVYAPMRAGLRICTGADLSIERGEAMPRQLRRAHAAASELLDLGEPVEASAWRGERPCMPDMLPVVGAAAQHTGLWFDFGHGHQGFTLGPTTGALLAGLVAGDPDPIVSRLALSRSVKDL</sequence>
<dbReference type="Pfam" id="PF01266">
    <property type="entry name" value="DAO"/>
    <property type="match status" value="1"/>
</dbReference>
<name>A0A494W0K4_9SPHN</name>
<dbReference type="Gene3D" id="3.30.9.10">
    <property type="entry name" value="D-Amino Acid Oxidase, subunit A, domain 2"/>
    <property type="match status" value="1"/>
</dbReference>
<dbReference type="AlphaFoldDB" id="A0A494W0K4"/>
<evidence type="ECO:0000313" key="4">
    <source>
        <dbReference type="Proteomes" id="UP000279959"/>
    </source>
</evidence>
<evidence type="ECO:0000313" key="3">
    <source>
        <dbReference type="EMBL" id="BBD98124.1"/>
    </source>
</evidence>
<dbReference type="KEGG" id="sami:SAMIE_1016250"/>
<evidence type="ECO:0000256" key="1">
    <source>
        <dbReference type="ARBA" id="ARBA00023002"/>
    </source>
</evidence>
<dbReference type="InterPro" id="IPR006076">
    <property type="entry name" value="FAD-dep_OxRdtase"/>
</dbReference>
<dbReference type="InterPro" id="IPR036188">
    <property type="entry name" value="FAD/NAD-bd_sf"/>
</dbReference>
<dbReference type="GO" id="GO:0016491">
    <property type="term" value="F:oxidoreductase activity"/>
    <property type="evidence" value="ECO:0007669"/>
    <property type="project" value="UniProtKB-KW"/>
</dbReference>
<dbReference type="Gene3D" id="3.50.50.60">
    <property type="entry name" value="FAD/NAD(P)-binding domain"/>
    <property type="match status" value="2"/>
</dbReference>
<dbReference type="PANTHER" id="PTHR13847">
    <property type="entry name" value="SARCOSINE DEHYDROGENASE-RELATED"/>
    <property type="match status" value="1"/>
</dbReference>
<reference evidence="3 4" key="1">
    <citation type="submission" date="2018-05" db="EMBL/GenBank/DDBJ databases">
        <title>Complete Genome Sequence of the Nonylphenol-Degrading Bacterium Sphingobium amiense DSM 16289T.</title>
        <authorList>
            <person name="Ootsuka M."/>
            <person name="Nishizawa T."/>
            <person name="Ohta H."/>
        </authorList>
    </citation>
    <scope>NUCLEOTIDE SEQUENCE [LARGE SCALE GENOMIC DNA]</scope>
    <source>
        <strain evidence="3 4">DSM 16289</strain>
    </source>
</reference>
<dbReference type="GO" id="GO:0005737">
    <property type="term" value="C:cytoplasm"/>
    <property type="evidence" value="ECO:0007669"/>
    <property type="project" value="TreeGrafter"/>
</dbReference>
<protein>
    <submittedName>
        <fullName evidence="3">FAD-binding oxidoreductase</fullName>
    </submittedName>
</protein>
<proteinExistence type="predicted"/>
<accession>A0A494W0K4</accession>
<feature type="domain" description="FAD dependent oxidoreductase" evidence="2">
    <location>
        <begin position="8"/>
        <end position="395"/>
    </location>
</feature>
<dbReference type="RefSeq" id="WP_066700226.1">
    <property type="nucleotide sequence ID" value="NZ_AP018664.1"/>
</dbReference>
<dbReference type="Proteomes" id="UP000279959">
    <property type="component" value="Chromosome"/>
</dbReference>
<dbReference type="EMBL" id="AP018664">
    <property type="protein sequence ID" value="BBD98124.1"/>
    <property type="molecule type" value="Genomic_DNA"/>
</dbReference>
<dbReference type="SUPFAM" id="SSF51905">
    <property type="entry name" value="FAD/NAD(P)-binding domain"/>
    <property type="match status" value="1"/>
</dbReference>
<keyword evidence="1" id="KW-0560">Oxidoreductase</keyword>
<dbReference type="PANTHER" id="PTHR13847:SF289">
    <property type="entry name" value="GLYCINE OXIDASE"/>
    <property type="match status" value="1"/>
</dbReference>
<keyword evidence="4" id="KW-1185">Reference proteome</keyword>
<evidence type="ECO:0000259" key="2">
    <source>
        <dbReference type="Pfam" id="PF01266"/>
    </source>
</evidence>
<organism evidence="3 4">
    <name type="scientific">Sphingobium amiense</name>
    <dbReference type="NCBI Taxonomy" id="135719"/>
    <lineage>
        <taxon>Bacteria</taxon>
        <taxon>Pseudomonadati</taxon>
        <taxon>Pseudomonadota</taxon>
        <taxon>Alphaproteobacteria</taxon>
        <taxon>Sphingomonadales</taxon>
        <taxon>Sphingomonadaceae</taxon>
        <taxon>Sphingobium</taxon>
    </lineage>
</organism>
<gene>
    <name evidence="3" type="ORF">SAMIE_1016250</name>
</gene>